<dbReference type="Proteomes" id="UP000095286">
    <property type="component" value="Unplaced"/>
</dbReference>
<evidence type="ECO:0000313" key="1">
    <source>
        <dbReference type="Proteomes" id="UP000095286"/>
    </source>
</evidence>
<accession>A0AC35UB03</accession>
<evidence type="ECO:0000313" key="2">
    <source>
        <dbReference type="WBParaSite" id="RSKR_0000978100.1"/>
    </source>
</evidence>
<organism evidence="1 2">
    <name type="scientific">Rhabditophanes sp. KR3021</name>
    <dbReference type="NCBI Taxonomy" id="114890"/>
    <lineage>
        <taxon>Eukaryota</taxon>
        <taxon>Metazoa</taxon>
        <taxon>Ecdysozoa</taxon>
        <taxon>Nematoda</taxon>
        <taxon>Chromadorea</taxon>
        <taxon>Rhabditida</taxon>
        <taxon>Tylenchina</taxon>
        <taxon>Panagrolaimomorpha</taxon>
        <taxon>Strongyloidoidea</taxon>
        <taxon>Alloionematidae</taxon>
        <taxon>Rhabditophanes</taxon>
    </lineage>
</organism>
<proteinExistence type="predicted"/>
<sequence length="135" mass="15720">MSQNLRLVVSSRQIAAFIRNSHHAADAGKPNLELFKRINRFGSQGLWDNVNNAPKLGMCSPQKDAVYQAYNEMLETKSSYFETTPWGKYLKFFYRSSLFVLFVFAVLKTYETVLPESYRLAIKYAPKHDHKEEHH</sequence>
<protein>
    <submittedName>
        <fullName evidence="2">Cytochrome c oxidase subunit</fullName>
    </submittedName>
</protein>
<dbReference type="WBParaSite" id="RSKR_0000978100.1">
    <property type="protein sequence ID" value="RSKR_0000978100.1"/>
    <property type="gene ID" value="RSKR_0000978100"/>
</dbReference>
<reference evidence="2" key="1">
    <citation type="submission" date="2016-11" db="UniProtKB">
        <authorList>
            <consortium name="WormBaseParasite"/>
        </authorList>
    </citation>
    <scope>IDENTIFICATION</scope>
    <source>
        <strain evidence="2">KR3021</strain>
    </source>
</reference>
<name>A0AC35UB03_9BILA</name>